<evidence type="ECO:0000256" key="5">
    <source>
        <dbReference type="ARBA" id="ARBA00023306"/>
    </source>
</evidence>
<dbReference type="GO" id="GO:0000981">
    <property type="term" value="F:DNA-binding transcription factor activity, RNA polymerase II-specific"/>
    <property type="evidence" value="ECO:0007669"/>
    <property type="project" value="TreeGrafter"/>
</dbReference>
<organism evidence="8 9">
    <name type="scientific">Cucumis melo</name>
    <name type="common">Muskmelon</name>
    <dbReference type="NCBI Taxonomy" id="3656"/>
    <lineage>
        <taxon>Eukaryota</taxon>
        <taxon>Viridiplantae</taxon>
        <taxon>Streptophyta</taxon>
        <taxon>Embryophyta</taxon>
        <taxon>Tracheophyta</taxon>
        <taxon>Spermatophyta</taxon>
        <taxon>Magnoliopsida</taxon>
        <taxon>eudicotyledons</taxon>
        <taxon>Gunneridae</taxon>
        <taxon>Pentapetalae</taxon>
        <taxon>rosids</taxon>
        <taxon>fabids</taxon>
        <taxon>Cucurbitales</taxon>
        <taxon>Cucurbitaceae</taxon>
        <taxon>Benincaseae</taxon>
        <taxon>Cucumis</taxon>
    </lineage>
</organism>
<keyword evidence="2 6" id="KW-0805">Transcription regulation</keyword>
<keyword evidence="3 6" id="KW-0238">DNA-binding</keyword>
<dbReference type="GeneID" id="103493942"/>
<dbReference type="SMART" id="SM01372">
    <property type="entry name" value="E2F_TDP"/>
    <property type="match status" value="2"/>
</dbReference>
<comment type="similarity">
    <text evidence="1 6">Belongs to the E2F/DP family.</text>
</comment>
<dbReference type="Pfam" id="PF02319">
    <property type="entry name" value="WHD_E2F_TDP"/>
    <property type="match status" value="2"/>
</dbReference>
<comment type="subcellular location">
    <subcellularLocation>
        <location evidence="6">Nucleus</location>
    </subcellularLocation>
</comment>
<keyword evidence="8" id="KW-1185">Reference proteome</keyword>
<evidence type="ECO:0000256" key="3">
    <source>
        <dbReference type="ARBA" id="ARBA00023125"/>
    </source>
</evidence>
<protein>
    <submittedName>
        <fullName evidence="9">E2F transcription factor-like E2FE isoform X1</fullName>
    </submittedName>
</protein>
<dbReference type="InterPro" id="IPR015633">
    <property type="entry name" value="E2F"/>
</dbReference>
<evidence type="ECO:0000313" key="8">
    <source>
        <dbReference type="Proteomes" id="UP001652600"/>
    </source>
</evidence>
<accession>A0A1S3BVI3</accession>
<reference evidence="9" key="2">
    <citation type="submission" date="2025-08" db="UniProtKB">
        <authorList>
            <consortium name="RefSeq"/>
        </authorList>
    </citation>
    <scope>IDENTIFICATION</scope>
    <source>
        <tissue evidence="9">Stem</tissue>
    </source>
</reference>
<dbReference type="GO" id="GO:0090575">
    <property type="term" value="C:RNA polymerase II transcription regulator complex"/>
    <property type="evidence" value="ECO:0007669"/>
    <property type="project" value="TreeGrafter"/>
</dbReference>
<dbReference type="Proteomes" id="UP001652600">
    <property type="component" value="Chromosome 2"/>
</dbReference>
<dbReference type="InterPro" id="IPR003316">
    <property type="entry name" value="E2F_WHTH_DNA-bd_dom"/>
</dbReference>
<dbReference type="AlphaFoldDB" id="A0A1S3BVI3"/>
<name>A0A1S3BVI3_CUCME</name>
<evidence type="ECO:0000313" key="9">
    <source>
        <dbReference type="RefSeq" id="XP_008453138.2"/>
    </source>
</evidence>
<dbReference type="Gene3D" id="1.10.10.10">
    <property type="entry name" value="Winged helix-like DNA-binding domain superfamily/Winged helix DNA-binding domain"/>
    <property type="match status" value="2"/>
</dbReference>
<feature type="domain" description="E2F/DP family winged-helix DNA-binding" evidence="7">
    <location>
        <begin position="19"/>
        <end position="84"/>
    </location>
</feature>
<evidence type="ECO:0000256" key="1">
    <source>
        <dbReference type="ARBA" id="ARBA00010940"/>
    </source>
</evidence>
<keyword evidence="4 6" id="KW-0804">Transcription</keyword>
<evidence type="ECO:0000256" key="6">
    <source>
        <dbReference type="RuleBase" id="RU003796"/>
    </source>
</evidence>
<dbReference type="KEGG" id="cmo:103493942"/>
<evidence type="ECO:0000259" key="7">
    <source>
        <dbReference type="SMART" id="SM01372"/>
    </source>
</evidence>
<dbReference type="PANTHER" id="PTHR12081">
    <property type="entry name" value="TRANSCRIPTION FACTOR E2F"/>
    <property type="match status" value="1"/>
</dbReference>
<reference evidence="8" key="1">
    <citation type="submission" date="2025-05" db="UniProtKB">
        <authorList>
            <consortium name="RefSeq"/>
        </authorList>
    </citation>
    <scope>NUCLEOTIDE SEQUENCE [LARGE SCALE GENOMIC DNA]</scope>
</reference>
<sequence length="410" mass="46423">MAANLHLPVPDSSSNAYSRKQKSLGLLCSNFLRLYDRDDIQLISLDNAASRLGVERRRIYDIVNVLESVGILCRKAKNQYRWIGYSGIPKALRQLKEEDSKGNSSAIDANDRSSLIDDEEETCSDLTSVSHDSISVISKSSTSVRCENRREKSLALLTQNFVKLFVCSSAHLISLDEAAKLLLGDGQNVSIMRSKVRRLYDIANVLAALHLIEKTQTDGTRKPAFKWLGWRSLVENCRAGKLIRCDSNKRSFGSDITNNNLKRNRMPYSFDLNKSPNSQQQRHVQLEGCGVEVTGGDLERDLNSKSFKFGPFSPSVRVEARASKIEAKQSRNNWVSLASTYCPQYQNQGMFHSSFSFKNSNSLTFEDKSNHTSSFHSHDFAALRELFSHYKEAWNLWYSEKKNKSLKHNS</sequence>
<dbReference type="InterPro" id="IPR036388">
    <property type="entry name" value="WH-like_DNA-bd_sf"/>
</dbReference>
<keyword evidence="6" id="KW-0539">Nucleus</keyword>
<dbReference type="GO" id="GO:0000978">
    <property type="term" value="F:RNA polymerase II cis-regulatory region sequence-specific DNA binding"/>
    <property type="evidence" value="ECO:0007669"/>
    <property type="project" value="InterPro"/>
</dbReference>
<dbReference type="RefSeq" id="XP_008453138.2">
    <property type="nucleotide sequence ID" value="XM_008454916.3"/>
</dbReference>
<proteinExistence type="inferred from homology"/>
<gene>
    <name evidence="9" type="primary">LOC103493942</name>
</gene>
<evidence type="ECO:0000256" key="4">
    <source>
        <dbReference type="ARBA" id="ARBA00023163"/>
    </source>
</evidence>
<dbReference type="SUPFAM" id="SSF46785">
    <property type="entry name" value="Winged helix' DNA-binding domain"/>
    <property type="match status" value="2"/>
</dbReference>
<keyword evidence="5" id="KW-0131">Cell cycle</keyword>
<evidence type="ECO:0000256" key="2">
    <source>
        <dbReference type="ARBA" id="ARBA00023015"/>
    </source>
</evidence>
<dbReference type="PANTHER" id="PTHR12081:SF106">
    <property type="entry name" value="E2F TRANSCRIPTION FACTOR-LIKE E2FE"/>
    <property type="match status" value="1"/>
</dbReference>
<dbReference type="InterPro" id="IPR036390">
    <property type="entry name" value="WH_DNA-bd_sf"/>
</dbReference>
<feature type="domain" description="E2F/DP family winged-helix DNA-binding" evidence="7">
    <location>
        <begin position="149"/>
        <end position="229"/>
    </location>
</feature>